<dbReference type="OrthoDB" id="8449893at2"/>
<dbReference type="EMBL" id="LBIA02000001">
    <property type="protein sequence ID" value="TKT71740.1"/>
    <property type="molecule type" value="Genomic_DNA"/>
</dbReference>
<dbReference type="Proteomes" id="UP000034832">
    <property type="component" value="Unassembled WGS sequence"/>
</dbReference>
<gene>
    <name evidence="1" type="ORF">YH63_010100</name>
</gene>
<dbReference type="Pfam" id="PF19596">
    <property type="entry name" value="DUF6101"/>
    <property type="match status" value="1"/>
</dbReference>
<sequence length="176" mass="19930">MRRQFGVGGVQPVGSSCMLQLDPHSLPVSFEARDGRADGGVRHIEINRERVTVRRAIGGIRMAINVRVRDFLGIACRETNDGRALVLVHSDPSLSVPLLVTADELQLDLAWQMWGDLFALPQIEDENEAAREPAPRRRRRNIIKDRRPKFLVRRKAGRAAMEISIHRGEREIIARN</sequence>
<accession>A0A4U6BMT6</accession>
<dbReference type="STRING" id="211460.YH63_08885"/>
<evidence type="ECO:0000313" key="2">
    <source>
        <dbReference type="Proteomes" id="UP000034832"/>
    </source>
</evidence>
<comment type="caution">
    <text evidence="1">The sequence shown here is derived from an EMBL/GenBank/DDBJ whole genome shotgun (WGS) entry which is preliminary data.</text>
</comment>
<dbReference type="AlphaFoldDB" id="A0A4U6BMT6"/>
<name>A0A4U6BMT6_9BRAD</name>
<dbReference type="PROSITE" id="PS51257">
    <property type="entry name" value="PROKAR_LIPOPROTEIN"/>
    <property type="match status" value="1"/>
</dbReference>
<reference evidence="1" key="1">
    <citation type="submission" date="2019-04" db="EMBL/GenBank/DDBJ databases">
        <title>Whole genome sequencing of cave bacteria.</title>
        <authorList>
            <person name="Gan H.M."/>
            <person name="Barton H."/>
            <person name="Savka M.A."/>
        </authorList>
    </citation>
    <scope>NUCLEOTIDE SEQUENCE [LARGE SCALE GENOMIC DNA]</scope>
    <source>
        <strain evidence="1">LC387</strain>
    </source>
</reference>
<protein>
    <submittedName>
        <fullName evidence="1">Uncharacterized protein</fullName>
    </submittedName>
</protein>
<evidence type="ECO:0000313" key="1">
    <source>
        <dbReference type="EMBL" id="TKT71740.1"/>
    </source>
</evidence>
<proteinExistence type="predicted"/>
<dbReference type="RefSeq" id="WP_046827718.1">
    <property type="nucleotide sequence ID" value="NZ_LBIA02000001.1"/>
</dbReference>
<dbReference type="InterPro" id="IPR046083">
    <property type="entry name" value="DUF6101"/>
</dbReference>
<keyword evidence="2" id="KW-1185">Reference proteome</keyword>
<organism evidence="1 2">
    <name type="scientific">Afipia massiliensis</name>
    <dbReference type="NCBI Taxonomy" id="211460"/>
    <lineage>
        <taxon>Bacteria</taxon>
        <taxon>Pseudomonadati</taxon>
        <taxon>Pseudomonadota</taxon>
        <taxon>Alphaproteobacteria</taxon>
        <taxon>Hyphomicrobiales</taxon>
        <taxon>Nitrobacteraceae</taxon>
        <taxon>Afipia</taxon>
    </lineage>
</organism>